<feature type="domain" description="LysM" evidence="4">
    <location>
        <begin position="50"/>
        <end position="94"/>
    </location>
</feature>
<dbReference type="SUPFAM" id="SSF54106">
    <property type="entry name" value="LysM domain"/>
    <property type="match status" value="1"/>
</dbReference>
<organism evidence="5 6">
    <name type="scientific">Erythranthe guttata</name>
    <name type="common">Yellow monkey flower</name>
    <name type="synonym">Mimulus guttatus</name>
    <dbReference type="NCBI Taxonomy" id="4155"/>
    <lineage>
        <taxon>Eukaryota</taxon>
        <taxon>Viridiplantae</taxon>
        <taxon>Streptophyta</taxon>
        <taxon>Embryophyta</taxon>
        <taxon>Tracheophyta</taxon>
        <taxon>Spermatophyta</taxon>
        <taxon>Magnoliopsida</taxon>
        <taxon>eudicotyledons</taxon>
        <taxon>Gunneridae</taxon>
        <taxon>Pentapetalae</taxon>
        <taxon>asterids</taxon>
        <taxon>lamiids</taxon>
        <taxon>Lamiales</taxon>
        <taxon>Phrymaceae</taxon>
        <taxon>Erythranthe</taxon>
    </lineage>
</organism>
<reference evidence="5 6" key="1">
    <citation type="journal article" date="2013" name="Proc. Natl. Acad. Sci. U.S.A.">
        <title>Fine-scale variation in meiotic recombination in Mimulus inferred from population shotgun sequencing.</title>
        <authorList>
            <person name="Hellsten U."/>
            <person name="Wright K.M."/>
            <person name="Jenkins J."/>
            <person name="Shu S."/>
            <person name="Yuan Y."/>
            <person name="Wessler S.R."/>
            <person name="Schmutz J."/>
            <person name="Willis J.H."/>
            <person name="Rokhsar D.S."/>
        </authorList>
    </citation>
    <scope>NUCLEOTIDE SEQUENCE [LARGE SCALE GENOMIC DNA]</scope>
    <source>
        <strain evidence="6">cv. DUN x IM62</strain>
    </source>
</reference>
<dbReference type="PROSITE" id="PS51782">
    <property type="entry name" value="LYSM"/>
    <property type="match status" value="1"/>
</dbReference>
<keyword evidence="6" id="KW-1185">Reference proteome</keyword>
<dbReference type="PANTHER" id="PTHR34997">
    <property type="entry name" value="AM15"/>
    <property type="match status" value="1"/>
</dbReference>
<accession>A0A022QA90</accession>
<feature type="signal peptide" evidence="3">
    <location>
        <begin position="1"/>
        <end position="27"/>
    </location>
</feature>
<evidence type="ECO:0000313" key="6">
    <source>
        <dbReference type="Proteomes" id="UP000030748"/>
    </source>
</evidence>
<dbReference type="GO" id="GO:0008061">
    <property type="term" value="F:chitin binding"/>
    <property type="evidence" value="ECO:0007669"/>
    <property type="project" value="UniProtKB-KW"/>
</dbReference>
<dbReference type="PANTHER" id="PTHR34997:SF1">
    <property type="entry name" value="PEPTIDOGLYCAN-BINDING LYSIN DOMAIN"/>
    <property type="match status" value="1"/>
</dbReference>
<dbReference type="InterPro" id="IPR018392">
    <property type="entry name" value="LysM"/>
</dbReference>
<evidence type="ECO:0000313" key="5">
    <source>
        <dbReference type="EMBL" id="EYU24866.1"/>
    </source>
</evidence>
<keyword evidence="1" id="KW-0147">Chitin-binding</keyword>
<proteinExistence type="predicted"/>
<evidence type="ECO:0000256" key="2">
    <source>
        <dbReference type="ARBA" id="ARBA00023026"/>
    </source>
</evidence>
<name>A0A022QA90_ERYGU</name>
<dbReference type="SMART" id="SM00257">
    <property type="entry name" value="LysM"/>
    <property type="match status" value="1"/>
</dbReference>
<protein>
    <recommendedName>
        <fullName evidence="4">LysM domain-containing protein</fullName>
    </recommendedName>
</protein>
<evidence type="ECO:0000259" key="4">
    <source>
        <dbReference type="PROSITE" id="PS51782"/>
    </source>
</evidence>
<keyword evidence="3" id="KW-0732">Signal</keyword>
<dbReference type="EMBL" id="KI632106">
    <property type="protein sequence ID" value="EYU24866.1"/>
    <property type="molecule type" value="Genomic_DNA"/>
</dbReference>
<dbReference type="eggNOG" id="ENOG502S77K">
    <property type="taxonomic scope" value="Eukaryota"/>
</dbReference>
<dbReference type="Pfam" id="PF01476">
    <property type="entry name" value="LysM"/>
    <property type="match status" value="1"/>
</dbReference>
<evidence type="ECO:0000256" key="3">
    <source>
        <dbReference type="SAM" id="SignalP"/>
    </source>
</evidence>
<evidence type="ECO:0000256" key="1">
    <source>
        <dbReference type="ARBA" id="ARBA00022669"/>
    </source>
</evidence>
<dbReference type="InterPro" id="IPR036779">
    <property type="entry name" value="LysM_dom_sf"/>
</dbReference>
<dbReference type="Gene3D" id="3.10.350.10">
    <property type="entry name" value="LysM domain"/>
    <property type="match status" value="1"/>
</dbReference>
<feature type="chain" id="PRO_5001503888" description="LysM domain-containing protein" evidence="3">
    <location>
        <begin position="28"/>
        <end position="99"/>
    </location>
</feature>
<gene>
    <name evidence="5" type="ORF">MIMGU_mgv1a022606mg</name>
</gene>
<dbReference type="STRING" id="4155.A0A022QA90"/>
<sequence length="99" mass="10832">MANSKAAIFLCVALLMFSLLMVHVAESRVLPKSKSVRALAERETSLICDQTYGAEAGDSCFTVSKAFNLTSDFFSAINPNLDCKKIFIGQWLCIDGFTV</sequence>
<dbReference type="CDD" id="cd00118">
    <property type="entry name" value="LysM"/>
    <property type="match status" value="1"/>
</dbReference>
<dbReference type="InterPro" id="IPR052210">
    <property type="entry name" value="LysM1-like"/>
</dbReference>
<dbReference type="Proteomes" id="UP000030748">
    <property type="component" value="Unassembled WGS sequence"/>
</dbReference>
<keyword evidence="2" id="KW-0843">Virulence</keyword>
<dbReference type="AlphaFoldDB" id="A0A022QA90"/>